<dbReference type="GO" id="GO:0008859">
    <property type="term" value="F:exoribonuclease II activity"/>
    <property type="evidence" value="ECO:0007669"/>
    <property type="project" value="UniProtKB-UniRule"/>
</dbReference>
<comment type="function">
    <text evidence="7">3'-5' exoribonuclease that releases 5'-nucleoside monophosphates and is involved in maturation of structured RNAs.</text>
</comment>
<comment type="similarity">
    <text evidence="7">Belongs to the RNR ribonuclease family. RNase R subfamily.</text>
</comment>
<dbReference type="SUPFAM" id="SSF50249">
    <property type="entry name" value="Nucleic acid-binding proteins"/>
    <property type="match status" value="4"/>
</dbReference>
<dbReference type="SMART" id="SM00316">
    <property type="entry name" value="S1"/>
    <property type="match status" value="1"/>
</dbReference>
<dbReference type="InterPro" id="IPR012340">
    <property type="entry name" value="NA-bd_OB-fold"/>
</dbReference>
<dbReference type="STRING" id="1802439.A2589_01905"/>
<organism evidence="9 10">
    <name type="scientific">Candidatus Vogelbacteria bacterium RIFOXYD1_FULL_46_19</name>
    <dbReference type="NCBI Taxonomy" id="1802439"/>
    <lineage>
        <taxon>Bacteria</taxon>
        <taxon>Candidatus Vogeliibacteriota</taxon>
    </lineage>
</organism>
<dbReference type="HAMAP" id="MF_01895">
    <property type="entry name" value="RNase_R"/>
    <property type="match status" value="1"/>
</dbReference>
<evidence type="ECO:0000313" key="10">
    <source>
        <dbReference type="Proteomes" id="UP000177838"/>
    </source>
</evidence>
<dbReference type="GO" id="GO:0005829">
    <property type="term" value="C:cytosol"/>
    <property type="evidence" value="ECO:0007669"/>
    <property type="project" value="TreeGrafter"/>
</dbReference>
<keyword evidence="3 7" id="KW-0540">Nuclease</keyword>
<dbReference type="InterPro" id="IPR004476">
    <property type="entry name" value="RNase_II/RNase_R"/>
</dbReference>
<reference evidence="9 10" key="1">
    <citation type="journal article" date="2016" name="Nat. Commun.">
        <title>Thousands of microbial genomes shed light on interconnected biogeochemical processes in an aquifer system.</title>
        <authorList>
            <person name="Anantharaman K."/>
            <person name="Brown C.T."/>
            <person name="Hug L.A."/>
            <person name="Sharon I."/>
            <person name="Castelle C.J."/>
            <person name="Probst A.J."/>
            <person name="Thomas B.C."/>
            <person name="Singh A."/>
            <person name="Wilkins M.J."/>
            <person name="Karaoz U."/>
            <person name="Brodie E.L."/>
            <person name="Williams K.H."/>
            <person name="Hubbard S.S."/>
            <person name="Banfield J.F."/>
        </authorList>
    </citation>
    <scope>NUCLEOTIDE SEQUENCE [LARGE SCALE GENOMIC DNA]</scope>
</reference>
<dbReference type="GO" id="GO:0006402">
    <property type="term" value="P:mRNA catabolic process"/>
    <property type="evidence" value="ECO:0007669"/>
    <property type="project" value="TreeGrafter"/>
</dbReference>
<evidence type="ECO:0000256" key="3">
    <source>
        <dbReference type="ARBA" id="ARBA00022722"/>
    </source>
</evidence>
<dbReference type="Pfam" id="PF00773">
    <property type="entry name" value="RNB"/>
    <property type="match status" value="1"/>
</dbReference>
<dbReference type="PROSITE" id="PS50126">
    <property type="entry name" value="S1"/>
    <property type="match status" value="1"/>
</dbReference>
<comment type="catalytic activity">
    <reaction evidence="1 7">
        <text>Exonucleolytic cleavage in the 3'- to 5'-direction to yield nucleoside 5'-phosphates.</text>
        <dbReference type="EC" id="3.1.13.1"/>
    </reaction>
</comment>
<keyword evidence="5 7" id="KW-0269">Exonuclease</keyword>
<dbReference type="EC" id="3.1.13.1" evidence="7"/>
<dbReference type="AlphaFoldDB" id="A0A1G2QG47"/>
<dbReference type="NCBIfam" id="TIGR00358">
    <property type="entry name" value="3_prime_RNase"/>
    <property type="match status" value="1"/>
</dbReference>
<dbReference type="InterPro" id="IPR050180">
    <property type="entry name" value="RNR_Ribonuclease"/>
</dbReference>
<keyword evidence="4 7" id="KW-0378">Hydrolase</keyword>
<sequence length="645" mass="72992">MNKKTTPTSLKFEGQIKINSKSTGFVFNEETDDFVEIEPAFLNTALHHDNVEVLMHPKSSSRQTGEVTTIVKRAKLDFVGILEKENGHFFVVPDDRKMYVDILVDTAPSDLKAKPGDKVLIHIKNWPNQQKNPIGEIMAVIGVPGDHETEMRSIVMERGFELDFPPEVDKEADAIDKTALAHIESEATNRADFRDRLTMTIDPVDAKDFDDALSLKVLASGDFEIGIHIADVSHYVRPGSALDREARKRATSIYLVDRTIPMLPEVLSNNVCSLVPNQDRLTFSAVFVMNRAGDIKSEWFGRTIINSDRRFSYEEVQTILDNENGEYVETLIALRDIARGLREKKIEAGAITFEDTEVRFKLDENGKPLAVYKKERIESNLLIEDFMLLANKKVAEFAARSHKGEPDAFVYRIHDFPNIEKMTNLQNFLAPLGYSLKIEDEKISPVDLNALLAKAEGQPEEDIINRAAVRTMSKAIYSTRNIGHWGLAFTHYTHFTSPIRRYPDVLVHRLLDLYLKKQKPARDLLASIAEDVVHSTDMEIKAAEAERDSIRYKQVEYLLDKIGQISEGVISGVTEWGIFVEDSETKIEGLVRLGSLKDDFYEYDEKKFALVGQKTGTVYRLGDKVKVKLTGADLAKKNVDYEFVS</sequence>
<dbReference type="Proteomes" id="UP000177838">
    <property type="component" value="Unassembled WGS sequence"/>
</dbReference>
<keyword evidence="2 7" id="KW-0963">Cytoplasm</keyword>
<keyword evidence="6 7" id="KW-0694">RNA-binding</keyword>
<evidence type="ECO:0000256" key="2">
    <source>
        <dbReference type="ARBA" id="ARBA00022490"/>
    </source>
</evidence>
<dbReference type="PANTHER" id="PTHR23355">
    <property type="entry name" value="RIBONUCLEASE"/>
    <property type="match status" value="1"/>
</dbReference>
<dbReference type="InterPro" id="IPR011805">
    <property type="entry name" value="RNase_R"/>
</dbReference>
<protein>
    <recommendedName>
        <fullName evidence="7">Ribonuclease R</fullName>
        <shortName evidence="7">RNase R</shortName>
        <ecNumber evidence="7">3.1.13.1</ecNumber>
    </recommendedName>
</protein>
<evidence type="ECO:0000256" key="7">
    <source>
        <dbReference type="HAMAP-Rule" id="MF_01895"/>
    </source>
</evidence>
<dbReference type="CDD" id="cd04471">
    <property type="entry name" value="S1_RNase_R"/>
    <property type="match status" value="1"/>
</dbReference>
<comment type="subcellular location">
    <subcellularLocation>
        <location evidence="7">Cytoplasm</location>
    </subcellularLocation>
</comment>
<evidence type="ECO:0000256" key="5">
    <source>
        <dbReference type="ARBA" id="ARBA00022839"/>
    </source>
</evidence>
<dbReference type="EMBL" id="MHTK01000006">
    <property type="protein sequence ID" value="OHA59594.1"/>
    <property type="molecule type" value="Genomic_DNA"/>
</dbReference>
<dbReference type="GO" id="GO:0003723">
    <property type="term" value="F:RNA binding"/>
    <property type="evidence" value="ECO:0007669"/>
    <property type="project" value="UniProtKB-UniRule"/>
</dbReference>
<dbReference type="Pfam" id="PF17876">
    <property type="entry name" value="CSD2"/>
    <property type="match status" value="1"/>
</dbReference>
<proteinExistence type="inferred from homology"/>
<name>A0A1G2QG47_9BACT</name>
<dbReference type="InterPro" id="IPR001900">
    <property type="entry name" value="RNase_II/R"/>
</dbReference>
<dbReference type="InterPro" id="IPR003029">
    <property type="entry name" value="S1_domain"/>
</dbReference>
<dbReference type="Gene3D" id="2.40.50.140">
    <property type="entry name" value="Nucleic acid-binding proteins"/>
    <property type="match status" value="2"/>
</dbReference>
<comment type="caution">
    <text evidence="9">The sequence shown here is derived from an EMBL/GenBank/DDBJ whole genome shotgun (WGS) entry which is preliminary data.</text>
</comment>
<gene>
    <name evidence="7" type="primary">rnr</name>
    <name evidence="9" type="ORF">A2589_01905</name>
</gene>
<dbReference type="PANTHER" id="PTHR23355:SF9">
    <property type="entry name" value="DIS3-LIKE EXONUCLEASE 2"/>
    <property type="match status" value="1"/>
</dbReference>
<accession>A0A1G2QG47</accession>
<evidence type="ECO:0000259" key="8">
    <source>
        <dbReference type="PROSITE" id="PS50126"/>
    </source>
</evidence>
<evidence type="ECO:0000256" key="4">
    <source>
        <dbReference type="ARBA" id="ARBA00022801"/>
    </source>
</evidence>
<dbReference type="SMART" id="SM00955">
    <property type="entry name" value="RNB"/>
    <property type="match status" value="1"/>
</dbReference>
<evidence type="ECO:0000256" key="1">
    <source>
        <dbReference type="ARBA" id="ARBA00001849"/>
    </source>
</evidence>
<dbReference type="Pfam" id="PF00575">
    <property type="entry name" value="S1"/>
    <property type="match status" value="1"/>
</dbReference>
<evidence type="ECO:0000256" key="6">
    <source>
        <dbReference type="ARBA" id="ARBA00022884"/>
    </source>
</evidence>
<dbReference type="NCBIfam" id="TIGR02063">
    <property type="entry name" value="RNase_R"/>
    <property type="match status" value="1"/>
</dbReference>
<feature type="domain" description="S1 motif" evidence="8">
    <location>
        <begin position="563"/>
        <end position="644"/>
    </location>
</feature>
<dbReference type="InterPro" id="IPR040476">
    <property type="entry name" value="CSD2"/>
</dbReference>
<evidence type="ECO:0000313" key="9">
    <source>
        <dbReference type="EMBL" id="OHA59594.1"/>
    </source>
</evidence>